<dbReference type="PROSITE" id="PS51384">
    <property type="entry name" value="FAD_FR"/>
    <property type="match status" value="1"/>
</dbReference>
<dbReference type="InterPro" id="IPR017938">
    <property type="entry name" value="Riboflavin_synthase-like_b-brl"/>
</dbReference>
<evidence type="ECO:0000259" key="2">
    <source>
        <dbReference type="PROSITE" id="PS51384"/>
    </source>
</evidence>
<dbReference type="SUPFAM" id="SSF63380">
    <property type="entry name" value="Riboflavin synthase domain-like"/>
    <property type="match status" value="1"/>
</dbReference>
<name>K2MBU1_9HYPH</name>
<dbReference type="InterPro" id="IPR017927">
    <property type="entry name" value="FAD-bd_FR_type"/>
</dbReference>
<dbReference type="PANTHER" id="PTHR30157:SF0">
    <property type="entry name" value="NADPH-DEPENDENT FERRIC-CHELATE REDUCTASE"/>
    <property type="match status" value="1"/>
</dbReference>
<dbReference type="Pfam" id="PF04954">
    <property type="entry name" value="SIP"/>
    <property type="match status" value="1"/>
</dbReference>
<comment type="similarity">
    <text evidence="1">Belongs to the SIP oxidoreductase family.</text>
</comment>
<dbReference type="AlphaFoldDB" id="K2MBU1"/>
<gene>
    <name evidence="3" type="ORF">NA2_13100</name>
</gene>
<proteinExistence type="inferred from homology"/>
<dbReference type="InterPro" id="IPR007037">
    <property type="entry name" value="SIP_rossman_dom"/>
</dbReference>
<organism evidence="3 4">
    <name type="scientific">Nitratireductor pacificus pht-3B</name>
    <dbReference type="NCBI Taxonomy" id="391937"/>
    <lineage>
        <taxon>Bacteria</taxon>
        <taxon>Pseudomonadati</taxon>
        <taxon>Pseudomonadota</taxon>
        <taxon>Alphaproteobacteria</taxon>
        <taxon>Hyphomicrobiales</taxon>
        <taxon>Phyllobacteriaceae</taxon>
        <taxon>Nitratireductor</taxon>
    </lineage>
</organism>
<accession>K2MBU1</accession>
<dbReference type="EMBL" id="AMRM01000014">
    <property type="protein sequence ID" value="EKF18335.1"/>
    <property type="molecule type" value="Genomic_DNA"/>
</dbReference>
<dbReference type="PATRIC" id="fig|391937.3.peg.2688"/>
<protein>
    <submittedName>
        <fullName evidence="3">Iron-chelator utilization protein</fullName>
    </submittedName>
</protein>
<dbReference type="Gene3D" id="3.40.50.80">
    <property type="entry name" value="Nucleotide-binding domain of ferredoxin-NADP reductase (FNR) module"/>
    <property type="match status" value="1"/>
</dbReference>
<dbReference type="GO" id="GO:0016491">
    <property type="term" value="F:oxidoreductase activity"/>
    <property type="evidence" value="ECO:0007669"/>
    <property type="project" value="InterPro"/>
</dbReference>
<sequence length="248" mass="27356">MSEAARTMGSKRPDMPVWELSVVEAFDVTPRMRRVVFEGELGAMAYRPGQALVLAMPLPEGGTGRRDYTIRELDRSLGRLSIDFVLHGETPAPSWARRAKAGDTLLARGPRGRTVFNPEADWHLFCGDETCLPAILHILETVDSGTKIHAFIEVEGPEDHQPVPPAFASSVTWVHRDGQQSGPSSLLLERLTAFTLPEGRGHAYLIGETGNVRAQRHHLVARGLSKEQISSEGYWRPGRIGGHDHVDD</sequence>
<dbReference type="Gene3D" id="2.40.30.10">
    <property type="entry name" value="Translation factors"/>
    <property type="match status" value="1"/>
</dbReference>
<dbReference type="OrthoDB" id="9814826at2"/>
<reference evidence="3 4" key="1">
    <citation type="journal article" date="2012" name="J. Bacteriol.">
        <title>Genome Sequence of Nitratireductor pacificus Type Strain pht-3B.</title>
        <authorList>
            <person name="Lai Q."/>
            <person name="Li G."/>
            <person name="Shao Z."/>
        </authorList>
    </citation>
    <scope>NUCLEOTIDE SEQUENCE [LARGE SCALE GENOMIC DNA]</scope>
    <source>
        <strain evidence="4">pht-3B</strain>
    </source>
</reference>
<dbReference type="CDD" id="cd06193">
    <property type="entry name" value="siderophore_interacting"/>
    <property type="match status" value="1"/>
</dbReference>
<evidence type="ECO:0000313" key="3">
    <source>
        <dbReference type="EMBL" id="EKF18335.1"/>
    </source>
</evidence>
<dbReference type="InterPro" id="IPR039261">
    <property type="entry name" value="FNR_nucleotide-bd"/>
</dbReference>
<evidence type="ECO:0000313" key="4">
    <source>
        <dbReference type="Proteomes" id="UP000006786"/>
    </source>
</evidence>
<dbReference type="PANTHER" id="PTHR30157">
    <property type="entry name" value="FERRIC REDUCTASE, NADPH-DEPENDENT"/>
    <property type="match status" value="1"/>
</dbReference>
<dbReference type="Pfam" id="PF08021">
    <property type="entry name" value="FAD_binding_9"/>
    <property type="match status" value="1"/>
</dbReference>
<comment type="caution">
    <text evidence="3">The sequence shown here is derived from an EMBL/GenBank/DDBJ whole genome shotgun (WGS) entry which is preliminary data.</text>
</comment>
<dbReference type="eggNOG" id="COG2375">
    <property type="taxonomic scope" value="Bacteria"/>
</dbReference>
<dbReference type="InterPro" id="IPR013113">
    <property type="entry name" value="SIP_FAD-bd"/>
</dbReference>
<dbReference type="RefSeq" id="WP_008597457.1">
    <property type="nucleotide sequence ID" value="NZ_AMRM01000014.1"/>
</dbReference>
<dbReference type="STRING" id="391937.NA2_13100"/>
<dbReference type="InterPro" id="IPR039374">
    <property type="entry name" value="SIP_fam"/>
</dbReference>
<evidence type="ECO:0000256" key="1">
    <source>
        <dbReference type="ARBA" id="ARBA00035644"/>
    </source>
</evidence>
<dbReference type="Proteomes" id="UP000006786">
    <property type="component" value="Unassembled WGS sequence"/>
</dbReference>
<feature type="domain" description="FAD-binding FR-type" evidence="2">
    <location>
        <begin position="15"/>
        <end position="117"/>
    </location>
</feature>
<keyword evidence="4" id="KW-1185">Reference proteome</keyword>